<proteinExistence type="predicted"/>
<feature type="coiled-coil region" evidence="1">
    <location>
        <begin position="117"/>
        <end position="146"/>
    </location>
</feature>
<feature type="region of interest" description="Disordered" evidence="2">
    <location>
        <begin position="172"/>
        <end position="196"/>
    </location>
</feature>
<reference evidence="3" key="1">
    <citation type="journal article" date="2020" name="Nature">
        <title>Giant virus diversity and host interactions through global metagenomics.</title>
        <authorList>
            <person name="Schulz F."/>
            <person name="Roux S."/>
            <person name="Paez-Espino D."/>
            <person name="Jungbluth S."/>
            <person name="Walsh D.A."/>
            <person name="Denef V.J."/>
            <person name="McMahon K.D."/>
            <person name="Konstantinidis K.T."/>
            <person name="Eloe-Fadrosh E.A."/>
            <person name="Kyrpides N.C."/>
            <person name="Woyke T."/>
        </authorList>
    </citation>
    <scope>NUCLEOTIDE SEQUENCE</scope>
    <source>
        <strain evidence="3">GVMAG-M-3300025652-16</strain>
    </source>
</reference>
<evidence type="ECO:0000256" key="2">
    <source>
        <dbReference type="SAM" id="MobiDB-lite"/>
    </source>
</evidence>
<feature type="region of interest" description="Disordered" evidence="2">
    <location>
        <begin position="40"/>
        <end position="69"/>
    </location>
</feature>
<evidence type="ECO:0000256" key="1">
    <source>
        <dbReference type="SAM" id="Coils"/>
    </source>
</evidence>
<accession>A0A6C0IYZ5</accession>
<protein>
    <submittedName>
        <fullName evidence="3">Uncharacterized protein</fullName>
    </submittedName>
</protein>
<feature type="compositionally biased region" description="Acidic residues" evidence="2">
    <location>
        <begin position="60"/>
        <end position="69"/>
    </location>
</feature>
<feature type="compositionally biased region" description="Basic and acidic residues" evidence="2">
    <location>
        <begin position="43"/>
        <end position="59"/>
    </location>
</feature>
<organism evidence="3">
    <name type="scientific">viral metagenome</name>
    <dbReference type="NCBI Taxonomy" id="1070528"/>
    <lineage>
        <taxon>unclassified sequences</taxon>
        <taxon>metagenomes</taxon>
        <taxon>organismal metagenomes</taxon>
    </lineage>
</organism>
<dbReference type="AlphaFoldDB" id="A0A6C0IYZ5"/>
<evidence type="ECO:0000313" key="3">
    <source>
        <dbReference type="EMBL" id="QHT98272.1"/>
    </source>
</evidence>
<sequence length="196" mass="22611">MNFEIQALGGKLIGSRSAMKTLDRLTTLLPNAKINFEVLPPPETKKAEFGSMPDFRDPVPETDSDEDDDDIMHDPDIQEMVENGEHTCHMFDAHCQACEDDEEDEEDEDDITLAELKEQLEDNMTLAEIQKELVKVEATKKRLETIRLKKENYKNYENYEEKKETFEFVDEMTHQKPASPKKADFELGGVDHLPNF</sequence>
<keyword evidence="1" id="KW-0175">Coiled coil</keyword>
<name>A0A6C0IYZ5_9ZZZZ</name>
<dbReference type="EMBL" id="MN740292">
    <property type="protein sequence ID" value="QHT98272.1"/>
    <property type="molecule type" value="Genomic_DNA"/>
</dbReference>